<reference evidence="1" key="1">
    <citation type="journal article" date="2019" name="Sci. Rep.">
        <title>Draft genome of Tanacetum cinerariifolium, the natural source of mosquito coil.</title>
        <authorList>
            <person name="Yamashiro T."/>
            <person name="Shiraishi A."/>
            <person name="Satake H."/>
            <person name="Nakayama K."/>
        </authorList>
    </citation>
    <scope>NUCLEOTIDE SEQUENCE</scope>
</reference>
<evidence type="ECO:0000313" key="1">
    <source>
        <dbReference type="EMBL" id="GEU86460.1"/>
    </source>
</evidence>
<name>A0A6L2NKC8_TANCI</name>
<sequence>MKWVHLGAEVRAEIDVLWNSTGGIIMEVLGAGSSNMDGATRPRIAHGHQAATQFLWRQKKTRGNHD</sequence>
<dbReference type="EMBL" id="BKCJ010009327">
    <property type="protein sequence ID" value="GEU86460.1"/>
    <property type="molecule type" value="Genomic_DNA"/>
</dbReference>
<proteinExistence type="predicted"/>
<gene>
    <name evidence="1" type="ORF">Tci_058438</name>
</gene>
<dbReference type="AlphaFoldDB" id="A0A6L2NKC8"/>
<protein>
    <submittedName>
        <fullName evidence="1">Uncharacterized protein</fullName>
    </submittedName>
</protein>
<comment type="caution">
    <text evidence="1">The sequence shown here is derived from an EMBL/GenBank/DDBJ whole genome shotgun (WGS) entry which is preliminary data.</text>
</comment>
<accession>A0A6L2NKC8</accession>
<organism evidence="1">
    <name type="scientific">Tanacetum cinerariifolium</name>
    <name type="common">Dalmatian daisy</name>
    <name type="synonym">Chrysanthemum cinerariifolium</name>
    <dbReference type="NCBI Taxonomy" id="118510"/>
    <lineage>
        <taxon>Eukaryota</taxon>
        <taxon>Viridiplantae</taxon>
        <taxon>Streptophyta</taxon>
        <taxon>Embryophyta</taxon>
        <taxon>Tracheophyta</taxon>
        <taxon>Spermatophyta</taxon>
        <taxon>Magnoliopsida</taxon>
        <taxon>eudicotyledons</taxon>
        <taxon>Gunneridae</taxon>
        <taxon>Pentapetalae</taxon>
        <taxon>asterids</taxon>
        <taxon>campanulids</taxon>
        <taxon>Asterales</taxon>
        <taxon>Asteraceae</taxon>
        <taxon>Asteroideae</taxon>
        <taxon>Anthemideae</taxon>
        <taxon>Anthemidinae</taxon>
        <taxon>Tanacetum</taxon>
    </lineage>
</organism>